<accession>Q23873</accession>
<sequence length="712" mass="80918">MSTTTTTTNKRKIAPPSNNTPKKQNVEILGVQNIHNSYSLAGVLIGASEEFKNKLGKIFRLDLANSSTYNLVSQVQYHVVNALKFVKKPVPVDGELFKTNQVQQVSDQLEGVLSNLTMMISNADKKKKESSQYPNLLKSIYVKVYTEAVTERTSSNEISEANLLKSLNQYISNTITQIYIDSSDPPFPNIDSLKEFPYFCSLSAGKISLQRFIDNYSYLIDNNFLKGIFIQISHQTSFVGDVFGYINSDIKLDDIMLDFSSRSFILSIMIPDTMPPQKLSYIFKNFPKVTIIDWGLKQKTIRNGINSSVLPFESSKFDKLFSLVKTTSFNIDNIRSSIGTSSFFQLSNFITVPTISKQSQILPFNPLTSSIVSVPQGFNNIEISSNDFIRKSNQKNDSPDNYFFYPFIEIQGSLPISENAEVTGDEILNNTEQTSENTSTPSFSSDIKYDRITDPKPHPQHKQRTWPPHINIVIQKYIYKNAYKLLRNKKKGEISQENLLCFFIQYSSSYETILDHISKRTQCQVRGDTLYESVKNKASYTELKAFFSPYEYTFSIDCFENIFQLLQNQSSNSVILKDVFNIVYDDMVGQLVVSFSSTFDTLGLFTRKPIRAGTVITAFYQDKHVFCKELIPEKHKPEPILFCGIGNMANSHPTIYNSDIISPINMNQNNISSALNISKTKINKRILYLVSTKTIEANEEIVYKVKDIILQS</sequence>
<dbReference type="EMBL" id="U00691">
    <property type="protein sequence ID" value="AAC18628.1"/>
    <property type="molecule type" value="Genomic_DNA"/>
</dbReference>
<dbReference type="PIR" id="T18284">
    <property type="entry name" value="T18284"/>
</dbReference>
<geneLocation type="plasmid" evidence="2">
    <name>Ddp1</name>
</geneLocation>
<keyword evidence="2" id="KW-0614">Plasmid</keyword>
<reference evidence="3" key="2">
    <citation type="submission" date="1997-12" db="EMBL/GenBank/DDBJ databases">
        <authorList>
            <person name="Welker D.L."/>
        </authorList>
    </citation>
    <scope>NUCLEOTIDE SEQUENCE</scope>
    <source>
        <strain evidence="3">NC4</strain>
    </source>
</reference>
<name>Q23873_DICDI</name>
<evidence type="ECO:0000256" key="1">
    <source>
        <dbReference type="SAM" id="MobiDB-lite"/>
    </source>
</evidence>
<evidence type="ECO:0000313" key="3">
    <source>
        <dbReference type="EMBL" id="AAC18635.1"/>
    </source>
</evidence>
<feature type="region of interest" description="Disordered" evidence="1">
    <location>
        <begin position="1"/>
        <end position="23"/>
    </location>
</feature>
<feature type="compositionally biased region" description="Low complexity" evidence="1">
    <location>
        <begin position="430"/>
        <end position="440"/>
    </location>
</feature>
<dbReference type="EMBL" id="U00796">
    <property type="protein sequence ID" value="AAC18635.1"/>
    <property type="molecule type" value="Unassigned_DNA"/>
</dbReference>
<evidence type="ECO:0000313" key="2">
    <source>
        <dbReference type="EMBL" id="AAC18628.1"/>
    </source>
</evidence>
<reference evidence="2" key="3">
    <citation type="journal article" date="1998" name="Genetics">
        <title>Dictyostelium discoideum nuclear plasmid Ddp5 is a chimera related to the Ddp1 and Ddp2 plasmid families.</title>
        <authorList>
            <person name="Rieben W.K.Jr."/>
            <person name="Gonzales C.M."/>
            <person name="Gonzales S.T."/>
            <person name="Pilkington K.J."/>
            <person name="Kiyosawa H."/>
            <person name="Hughes J.E."/>
            <person name="Welker D.L."/>
        </authorList>
    </citation>
    <scope>NUCLEOTIDE SEQUENCE</scope>
    <source>
        <strain evidence="2">NC4</strain>
        <plasmid evidence="2">Ddp1</plasmid>
    </source>
</reference>
<proteinExistence type="predicted"/>
<dbReference type="AlphaFoldDB" id="Q23873"/>
<feature type="region of interest" description="Disordered" evidence="1">
    <location>
        <begin position="430"/>
        <end position="449"/>
    </location>
</feature>
<organism evidence="2">
    <name type="scientific">Dictyostelium discoideum</name>
    <name type="common">Social amoeba</name>
    <dbReference type="NCBI Taxonomy" id="44689"/>
    <lineage>
        <taxon>Eukaryota</taxon>
        <taxon>Amoebozoa</taxon>
        <taxon>Evosea</taxon>
        <taxon>Eumycetozoa</taxon>
        <taxon>Dictyostelia</taxon>
        <taxon>Dictyosteliales</taxon>
        <taxon>Dictyosteliaceae</taxon>
        <taxon>Dictyostelium</taxon>
    </lineage>
</organism>
<protein>
    <submittedName>
        <fullName evidence="2">G1 ORF</fullName>
    </submittedName>
</protein>
<reference evidence="2" key="1">
    <citation type="journal article" date="1994" name="Plasmid">
        <title>Nucleotide sequence of Ddp1, a high copy number nuclear plasmid of Dictyostelium discoideum.</title>
        <authorList>
            <person name="Farrar N.A."/>
            <person name="Kiyosawa H."/>
            <person name="Hughes J.E."/>
            <person name="Welker D.L."/>
            <person name="Williams K.L."/>
        </authorList>
    </citation>
    <scope>NUCLEOTIDE SEQUENCE</scope>
    <source>
        <strain evidence="2">NC4</strain>
        <plasmid evidence="2">Ddp1</plasmid>
    </source>
</reference>